<evidence type="ECO:0000313" key="1">
    <source>
        <dbReference type="EMBL" id="VVD91037.1"/>
    </source>
</evidence>
<comment type="caution">
    <text evidence="1">The sequence shown here is derived from an EMBL/GenBank/DDBJ whole genome shotgun (WGS) entry which is preliminary data.</text>
</comment>
<dbReference type="RefSeq" id="WP_150720780.1">
    <property type="nucleotide sequence ID" value="NZ_CABPRV010000003.1"/>
</dbReference>
<reference evidence="1 2" key="1">
    <citation type="submission" date="2019-08" db="EMBL/GenBank/DDBJ databases">
        <authorList>
            <person name="Peeters C."/>
        </authorList>
    </citation>
    <scope>NUCLEOTIDE SEQUENCE [LARGE SCALE GENOMIC DNA]</scope>
    <source>
        <strain evidence="1 2">LMG 20602</strain>
    </source>
</reference>
<evidence type="ECO:0008006" key="3">
    <source>
        <dbReference type="Google" id="ProtNLM"/>
    </source>
</evidence>
<dbReference type="EMBL" id="CABPRV010000003">
    <property type="protein sequence ID" value="VVD91037.1"/>
    <property type="molecule type" value="Genomic_DNA"/>
</dbReference>
<evidence type="ECO:0000313" key="2">
    <source>
        <dbReference type="Proteomes" id="UP000366065"/>
    </source>
</evidence>
<proteinExistence type="predicted"/>
<gene>
    <name evidence="1" type="ORF">PCA20602_01627</name>
</gene>
<name>A0ABY6VUP9_9BURK</name>
<sequence>MASIHTQINAATMTNQEAEQLHRLICRHAVDPARTTVGVNRDGYLVLLIGWSAYRHPHLWRRARDMALTSHPNAPAKWPESSRPGVRAMRLDQPFVIVWLLRNATTCVKNRLLQGIKRQLDWRGNPDTCAVDIFERGRTQDALCELKQRMGSAQNVTGHYKLITERSPPFLEHYHRELSTSRQRKLWAARQTALHGPDGTLLPASVIHVNGQPLAVLCQTPQSGAVEGFLALLMRLRPVVVVHVTAQCEPHGAERHEGAIRMSRRHVTTSTAATFVTDFSVYSTSLRSSETDVTFSVLHAPYRHASEVSSDRLYVTQTLQFIENALRHMPPPDDAGAKHNSALPTGCPVIVFDDPEGIAGVLLAAFAMSRTAHEHLSVEEIITDIRLTGAPQLIGTNHQLDVIGAFADDLRKPLLMHR</sequence>
<protein>
    <recommendedName>
        <fullName evidence="3">Protein-tyrosine-phosphatase</fullName>
    </recommendedName>
</protein>
<organism evidence="1 2">
    <name type="scientific">Pandoraea capi</name>
    <dbReference type="NCBI Taxonomy" id="2508286"/>
    <lineage>
        <taxon>Bacteria</taxon>
        <taxon>Pseudomonadati</taxon>
        <taxon>Pseudomonadota</taxon>
        <taxon>Betaproteobacteria</taxon>
        <taxon>Burkholderiales</taxon>
        <taxon>Burkholderiaceae</taxon>
        <taxon>Pandoraea</taxon>
    </lineage>
</organism>
<keyword evidence="2" id="KW-1185">Reference proteome</keyword>
<accession>A0ABY6VUP9</accession>
<dbReference type="Proteomes" id="UP000366065">
    <property type="component" value="Unassembled WGS sequence"/>
</dbReference>